<evidence type="ECO:0000313" key="1">
    <source>
        <dbReference type="EMBL" id="MDP9646153.1"/>
    </source>
</evidence>
<dbReference type="RefSeq" id="WP_392393069.1">
    <property type="nucleotide sequence ID" value="NZ_JAURTK010000002.1"/>
</dbReference>
<gene>
    <name evidence="1" type="ORF">J2793_001586</name>
</gene>
<evidence type="ECO:0000313" key="2">
    <source>
        <dbReference type="Proteomes" id="UP001229486"/>
    </source>
</evidence>
<sequence length="160" mass="16625">MAGGAFNPNARINVPRNVAGSGSLGINGVDRNGNPVIPTAQRLGMVAGRSVDPSYLSGELHATLAAGAAPATMQGSDAYADPHGYIQKFGLTLTHPDMAQYLDGDLATRLVAEQVRAIGRSQVSTGRTGLTTVHASSDQKPATHKVSAHFVPFRHDGGIR</sequence>
<dbReference type="EMBL" id="JAURTK010000002">
    <property type="protein sequence ID" value="MDP9646153.1"/>
    <property type="molecule type" value="Genomic_DNA"/>
</dbReference>
<dbReference type="AlphaFoldDB" id="A0AB73I853"/>
<proteinExistence type="predicted"/>
<name>A0AB73I853_9BURK</name>
<organism evidence="1 2">
    <name type="scientific">Paraburkholderia caledonica</name>
    <dbReference type="NCBI Taxonomy" id="134536"/>
    <lineage>
        <taxon>Bacteria</taxon>
        <taxon>Pseudomonadati</taxon>
        <taxon>Pseudomonadota</taxon>
        <taxon>Betaproteobacteria</taxon>
        <taxon>Burkholderiales</taxon>
        <taxon>Burkholderiaceae</taxon>
        <taxon>Paraburkholderia</taxon>
    </lineage>
</organism>
<accession>A0AB73I853</accession>
<reference evidence="1" key="1">
    <citation type="submission" date="2023-07" db="EMBL/GenBank/DDBJ databases">
        <title>Sorghum-associated microbial communities from plants grown in Nebraska, USA.</title>
        <authorList>
            <person name="Schachtman D."/>
        </authorList>
    </citation>
    <scope>NUCLEOTIDE SEQUENCE</scope>
    <source>
        <strain evidence="1">DS1061</strain>
    </source>
</reference>
<comment type="caution">
    <text evidence="1">The sequence shown here is derived from an EMBL/GenBank/DDBJ whole genome shotgun (WGS) entry which is preliminary data.</text>
</comment>
<protein>
    <submittedName>
        <fullName evidence="1">Uncharacterized protein</fullName>
    </submittedName>
</protein>
<dbReference type="Proteomes" id="UP001229486">
    <property type="component" value="Unassembled WGS sequence"/>
</dbReference>